<dbReference type="GO" id="GO:0009736">
    <property type="term" value="P:cytokinin-activated signaling pathway"/>
    <property type="evidence" value="ECO:0007669"/>
    <property type="project" value="UniProtKB-KW"/>
</dbReference>
<dbReference type="InterPro" id="IPR045871">
    <property type="entry name" value="AHP1-5/YPD1"/>
</dbReference>
<evidence type="ECO:0000256" key="5">
    <source>
        <dbReference type="ARBA" id="ARBA00023242"/>
    </source>
</evidence>
<evidence type="ECO:0000256" key="6">
    <source>
        <dbReference type="PROSITE-ProRule" id="PRU00110"/>
    </source>
</evidence>
<evidence type="ECO:0000313" key="10">
    <source>
        <dbReference type="Proteomes" id="UP000187406"/>
    </source>
</evidence>
<dbReference type="InParanoid" id="A0A1Q3BE60"/>
<keyword evidence="4 7" id="KW-0902">Two-component regulatory system</keyword>
<comment type="subcellular location">
    <subcellularLocation>
        <location evidence="7">Cytoplasm</location>
        <location evidence="7">Cytosol</location>
    </subcellularLocation>
    <subcellularLocation>
        <location evidence="7">Nucleus</location>
    </subcellularLocation>
</comment>
<dbReference type="EMBL" id="BDDD01000454">
    <property type="protein sequence ID" value="GAV66083.1"/>
    <property type="molecule type" value="Genomic_DNA"/>
</dbReference>
<gene>
    <name evidence="9" type="ORF">CFOL_v3_09593</name>
</gene>
<evidence type="ECO:0000256" key="3">
    <source>
        <dbReference type="ARBA" id="ARBA00022990"/>
    </source>
</evidence>
<dbReference type="PANTHER" id="PTHR28242">
    <property type="entry name" value="PHOSPHORELAY INTERMEDIATE PROTEIN YPD1"/>
    <property type="match status" value="1"/>
</dbReference>
<sequence>MNEEMALIAALKTQHKNLVLSMFDEGILDDQFTQVQALEDESHFVNQVITVFCNDTERAITELNKNLSYQNVDFEKLYDSIHRLKGSSSSIGAQRFKFACMELHLASEYKHKDGCLRALNNMTREYLLLRSKFETLIELENRVSAIETRERYRGNHNAAST</sequence>
<organism evidence="9 10">
    <name type="scientific">Cephalotus follicularis</name>
    <name type="common">Albany pitcher plant</name>
    <dbReference type="NCBI Taxonomy" id="3775"/>
    <lineage>
        <taxon>Eukaryota</taxon>
        <taxon>Viridiplantae</taxon>
        <taxon>Streptophyta</taxon>
        <taxon>Embryophyta</taxon>
        <taxon>Tracheophyta</taxon>
        <taxon>Spermatophyta</taxon>
        <taxon>Magnoliopsida</taxon>
        <taxon>eudicotyledons</taxon>
        <taxon>Gunneridae</taxon>
        <taxon>Pentapetalae</taxon>
        <taxon>rosids</taxon>
        <taxon>fabids</taxon>
        <taxon>Oxalidales</taxon>
        <taxon>Cephalotaceae</taxon>
        <taxon>Cephalotus</taxon>
    </lineage>
</organism>
<keyword evidence="10" id="KW-1185">Reference proteome</keyword>
<dbReference type="CDD" id="cd00088">
    <property type="entry name" value="HPT"/>
    <property type="match status" value="1"/>
</dbReference>
<dbReference type="GO" id="GO:0005634">
    <property type="term" value="C:nucleus"/>
    <property type="evidence" value="ECO:0007669"/>
    <property type="project" value="UniProtKB-SubCell"/>
</dbReference>
<evidence type="ECO:0000256" key="7">
    <source>
        <dbReference type="RuleBase" id="RU369004"/>
    </source>
</evidence>
<keyword evidence="6" id="KW-0597">Phosphoprotein</keyword>
<dbReference type="Proteomes" id="UP000187406">
    <property type="component" value="Unassembled WGS sequence"/>
</dbReference>
<comment type="function">
    <text evidence="7">Functions as a two-component phosphorelay mediators between cytokinin sensor histidine kinases and response regulators (B-type ARRs). Plays an important role in propagating cytokinin signal transduction.</text>
</comment>
<dbReference type="InterPro" id="IPR008207">
    <property type="entry name" value="Sig_transdc_His_kin_Hpt_dom"/>
</dbReference>
<evidence type="ECO:0000256" key="2">
    <source>
        <dbReference type="ARBA" id="ARBA00022864"/>
    </source>
</evidence>
<feature type="modified residue" description="Phosphohistidine" evidence="6">
    <location>
        <position position="82"/>
    </location>
</feature>
<reference evidence="10" key="1">
    <citation type="submission" date="2016-04" db="EMBL/GenBank/DDBJ databases">
        <title>Cephalotus genome sequencing.</title>
        <authorList>
            <person name="Fukushima K."/>
            <person name="Hasebe M."/>
            <person name="Fang X."/>
        </authorList>
    </citation>
    <scope>NUCLEOTIDE SEQUENCE [LARGE SCALE GENOMIC DNA]</scope>
    <source>
        <strain evidence="10">cv. St1</strain>
    </source>
</reference>
<evidence type="ECO:0000256" key="4">
    <source>
        <dbReference type="ARBA" id="ARBA00023012"/>
    </source>
</evidence>
<dbReference type="SUPFAM" id="SSF47226">
    <property type="entry name" value="Histidine-containing phosphotransfer domain, HPT domain"/>
    <property type="match status" value="1"/>
</dbReference>
<evidence type="ECO:0000256" key="1">
    <source>
        <dbReference type="ARBA" id="ARBA00022490"/>
    </source>
</evidence>
<evidence type="ECO:0000259" key="8">
    <source>
        <dbReference type="PROSITE" id="PS50894"/>
    </source>
</evidence>
<keyword evidence="2 7" id="KW-0932">Cytokinin signaling pathway</keyword>
<dbReference type="OrthoDB" id="1673781at2759"/>
<keyword evidence="1" id="KW-0963">Cytoplasm</keyword>
<comment type="caution">
    <text evidence="9">The sequence shown here is derived from an EMBL/GenBank/DDBJ whole genome shotgun (WGS) entry which is preliminary data.</text>
</comment>
<dbReference type="Pfam" id="PF01627">
    <property type="entry name" value="Hpt"/>
    <property type="match status" value="1"/>
</dbReference>
<evidence type="ECO:0000313" key="9">
    <source>
        <dbReference type="EMBL" id="GAV66083.1"/>
    </source>
</evidence>
<dbReference type="GO" id="GO:0005829">
    <property type="term" value="C:cytosol"/>
    <property type="evidence" value="ECO:0007669"/>
    <property type="project" value="UniProtKB-SubCell"/>
</dbReference>
<feature type="domain" description="HPt" evidence="8">
    <location>
        <begin position="41"/>
        <end position="146"/>
    </location>
</feature>
<dbReference type="GO" id="GO:0043424">
    <property type="term" value="F:protein histidine kinase binding"/>
    <property type="evidence" value="ECO:0007669"/>
    <property type="project" value="UniProtKB-UniRule"/>
</dbReference>
<dbReference type="AlphaFoldDB" id="A0A1Q3BE60"/>
<name>A0A1Q3BE60_CEPFO</name>
<dbReference type="InterPro" id="IPR036641">
    <property type="entry name" value="HPT_dom_sf"/>
</dbReference>
<dbReference type="FunFam" id="1.20.120.160:FF:000001">
    <property type="entry name" value="Histidine-containing phosphotransfer protein 1"/>
    <property type="match status" value="1"/>
</dbReference>
<dbReference type="STRING" id="3775.A0A1Q3BE60"/>
<dbReference type="PROSITE" id="PS50894">
    <property type="entry name" value="HPT"/>
    <property type="match status" value="1"/>
</dbReference>
<dbReference type="GO" id="GO:0009927">
    <property type="term" value="F:histidine phosphotransfer kinase activity"/>
    <property type="evidence" value="ECO:0007669"/>
    <property type="project" value="UniProtKB-UniRule"/>
</dbReference>
<dbReference type="GO" id="GO:0000160">
    <property type="term" value="P:phosphorelay signal transduction system"/>
    <property type="evidence" value="ECO:0007669"/>
    <property type="project" value="UniProtKB-UniRule"/>
</dbReference>
<dbReference type="PANTHER" id="PTHR28242:SF64">
    <property type="entry name" value="HISTIDINE-CONTAINING PHOSPHOTRANSFER PROTEIN"/>
    <property type="match status" value="1"/>
</dbReference>
<comment type="domain">
    <text evidence="7">Histidine-containing phosphotransfer domain (HPt) contains an active histidine that mediates the phosphotransfer.</text>
</comment>
<proteinExistence type="predicted"/>
<accession>A0A1Q3BE60</accession>
<dbReference type="Gene3D" id="1.20.120.160">
    <property type="entry name" value="HPT domain"/>
    <property type="match status" value="1"/>
</dbReference>
<keyword evidence="5" id="KW-0539">Nucleus</keyword>
<protein>
    <recommendedName>
        <fullName evidence="7">Histidine-containing phosphotransfer protein</fullName>
    </recommendedName>
</protein>
<keyword evidence="3" id="KW-0007">Acetylation</keyword>